<accession>A0A8D8W3J1</accession>
<protein>
    <submittedName>
        <fullName evidence="1">Uncharacterized protein</fullName>
    </submittedName>
</protein>
<name>A0A8D8W3J1_9HEMI</name>
<organism evidence="1">
    <name type="scientific">Cacopsylla melanoneura</name>
    <dbReference type="NCBI Taxonomy" id="428564"/>
    <lineage>
        <taxon>Eukaryota</taxon>
        <taxon>Metazoa</taxon>
        <taxon>Ecdysozoa</taxon>
        <taxon>Arthropoda</taxon>
        <taxon>Hexapoda</taxon>
        <taxon>Insecta</taxon>
        <taxon>Pterygota</taxon>
        <taxon>Neoptera</taxon>
        <taxon>Paraneoptera</taxon>
        <taxon>Hemiptera</taxon>
        <taxon>Sternorrhyncha</taxon>
        <taxon>Psylloidea</taxon>
        <taxon>Psyllidae</taxon>
        <taxon>Psyllinae</taxon>
        <taxon>Cacopsylla</taxon>
    </lineage>
</organism>
<dbReference type="EMBL" id="HBUF01127550">
    <property type="protein sequence ID" value="CAG6643534.1"/>
    <property type="molecule type" value="Transcribed_RNA"/>
</dbReference>
<reference evidence="1" key="1">
    <citation type="submission" date="2021-05" db="EMBL/GenBank/DDBJ databases">
        <authorList>
            <person name="Alioto T."/>
            <person name="Alioto T."/>
            <person name="Gomez Garrido J."/>
        </authorList>
    </citation>
    <scope>NUCLEOTIDE SEQUENCE</scope>
</reference>
<dbReference type="AlphaFoldDB" id="A0A8D8W3J1"/>
<proteinExistence type="predicted"/>
<evidence type="ECO:0000313" key="1">
    <source>
        <dbReference type="EMBL" id="CAG6643534.1"/>
    </source>
</evidence>
<sequence>MAKKSIKYRLNLFVNRLSREGYELVVCLVRVAFGSLRPRPTTNLTNEVLTDTHDRRPTTDNLVRPIVLSYDAVALGAVCSDTDFCRTTKVVSQVSGRVYQ</sequence>